<evidence type="ECO:0000256" key="1">
    <source>
        <dbReference type="SAM" id="Phobius"/>
    </source>
</evidence>
<organism evidence="2 3">
    <name type="scientific">Tetranychus urticae</name>
    <name type="common">Two-spotted spider mite</name>
    <dbReference type="NCBI Taxonomy" id="32264"/>
    <lineage>
        <taxon>Eukaryota</taxon>
        <taxon>Metazoa</taxon>
        <taxon>Ecdysozoa</taxon>
        <taxon>Arthropoda</taxon>
        <taxon>Chelicerata</taxon>
        <taxon>Arachnida</taxon>
        <taxon>Acari</taxon>
        <taxon>Acariformes</taxon>
        <taxon>Trombidiformes</taxon>
        <taxon>Prostigmata</taxon>
        <taxon>Eleutherengona</taxon>
        <taxon>Raphignathae</taxon>
        <taxon>Tetranychoidea</taxon>
        <taxon>Tetranychidae</taxon>
        <taxon>Tetranychus</taxon>
    </lineage>
</organism>
<dbReference type="AlphaFoldDB" id="T1KM84"/>
<keyword evidence="1" id="KW-0472">Membrane</keyword>
<feature type="transmembrane region" description="Helical" evidence="1">
    <location>
        <begin position="361"/>
        <end position="383"/>
    </location>
</feature>
<name>T1KM84_TETUR</name>
<protein>
    <submittedName>
        <fullName evidence="2">Uncharacterized protein</fullName>
    </submittedName>
</protein>
<sequence>MRISVNWHLDYGEDYTSYSIQNLHSKLASTFKLPTNSLGFKFFLKVLFQVLLAGDDVTYEVDVNPKTKLNSKGNKILGDFQFLMINNFHISSYCLTSCDLTMSRSYWEDILLLKTEMSDGGIFRSSWSIGMLAFIWFYFSILYVFFEIRDRWKQFSLDDKNDLEYESYSIKPGQVKRCYTVRLRSDMLSSSYRDPSASICIKFFFLKERIGQLMIPITSYRKHGNIYTDLRGVQYHVILLHWYTTSNLSNVDEIRIAHSGQPESPEIYFRDLDVREPELKIRIHSAIYRKVEPFPFVPGAGISLTPIQLNSQDSDNFRSPFEKVTQSEIIIFMFVQSNITQTAMLWLPTLSPNTKVTALNAMVYGLIFYSITTFLVIMAAAYYQMIKIHLSPLRKTNLKKFRHTFFLAICSFSSILLLIASGLATRYPRFPIKFWLLFAIVGHIFQALVMFIVTYWYTKKFSLELKDEKNEQNICQALALKPLKPLTRCIQPELHQTSGSISQQSDPKTEEAAWCAAVGTSCL</sequence>
<dbReference type="EnsemblMetazoa" id="tetur15g00720.1">
    <property type="protein sequence ID" value="tetur15g00720.1"/>
    <property type="gene ID" value="tetur15g00720"/>
</dbReference>
<reference evidence="2" key="2">
    <citation type="submission" date="2015-06" db="UniProtKB">
        <authorList>
            <consortium name="EnsemblMetazoa"/>
        </authorList>
    </citation>
    <scope>IDENTIFICATION</scope>
</reference>
<dbReference type="EMBL" id="CAEY01000239">
    <property type="status" value="NOT_ANNOTATED_CDS"/>
    <property type="molecule type" value="Genomic_DNA"/>
</dbReference>
<keyword evidence="1" id="KW-0812">Transmembrane</keyword>
<dbReference type="HOGENOM" id="CLU_651050_0_0_1"/>
<evidence type="ECO:0000313" key="3">
    <source>
        <dbReference type="Proteomes" id="UP000015104"/>
    </source>
</evidence>
<proteinExistence type="predicted"/>
<keyword evidence="3" id="KW-1185">Reference proteome</keyword>
<accession>T1KM84</accession>
<feature type="transmembrane region" description="Helical" evidence="1">
    <location>
        <begin position="127"/>
        <end position="146"/>
    </location>
</feature>
<feature type="transmembrane region" description="Helical" evidence="1">
    <location>
        <begin position="435"/>
        <end position="457"/>
    </location>
</feature>
<evidence type="ECO:0000313" key="2">
    <source>
        <dbReference type="EnsemblMetazoa" id="tetur15g00720.1"/>
    </source>
</evidence>
<keyword evidence="1" id="KW-1133">Transmembrane helix</keyword>
<feature type="transmembrane region" description="Helical" evidence="1">
    <location>
        <begin position="329"/>
        <end position="349"/>
    </location>
</feature>
<feature type="transmembrane region" description="Helical" evidence="1">
    <location>
        <begin position="404"/>
        <end position="423"/>
    </location>
</feature>
<reference evidence="3" key="1">
    <citation type="submission" date="2011-08" db="EMBL/GenBank/DDBJ databases">
        <authorList>
            <person name="Rombauts S."/>
        </authorList>
    </citation>
    <scope>NUCLEOTIDE SEQUENCE</scope>
    <source>
        <strain evidence="3">London</strain>
    </source>
</reference>
<dbReference type="Proteomes" id="UP000015104">
    <property type="component" value="Unassembled WGS sequence"/>
</dbReference>